<dbReference type="SUPFAM" id="SSF53474">
    <property type="entry name" value="alpha/beta-Hydrolases"/>
    <property type="match status" value="1"/>
</dbReference>
<feature type="domain" description="Peptidase S9 prolyl oligopeptidase catalytic" evidence="2">
    <location>
        <begin position="145"/>
        <end position="205"/>
    </location>
</feature>
<sequence length="209" mass="22951">MAKTSTVKAKVNYLAFLPKTYSAKGAPVPLIIFLHGSGERGTDLNKVKAWGPPAIVEKDPNFPFMVVSPQVPDGQMWESFALKGMLDNVLAKYNVDKRRVYLTGISMGGYGAWELAMRYPDYFAAIAPICGGGWTRFAERVKGIPTWVFHGAKDDAVPEQESAAMVAAIRAAGGDPKYTVLPEGGHVDAWVHAYDKAGLFEWFLQQRKP</sequence>
<accession>A0A2U2HEQ7</accession>
<keyword evidence="4" id="KW-1185">Reference proteome</keyword>
<proteinExistence type="predicted"/>
<dbReference type="PANTHER" id="PTHR43037">
    <property type="entry name" value="UNNAMED PRODUCT-RELATED"/>
    <property type="match status" value="1"/>
</dbReference>
<dbReference type="GO" id="GO:0008236">
    <property type="term" value="F:serine-type peptidase activity"/>
    <property type="evidence" value="ECO:0007669"/>
    <property type="project" value="InterPro"/>
</dbReference>
<dbReference type="AlphaFoldDB" id="A0A2U2HEQ7"/>
<dbReference type="Gene3D" id="3.40.50.1820">
    <property type="entry name" value="alpha/beta hydrolase"/>
    <property type="match status" value="1"/>
</dbReference>
<dbReference type="InterPro" id="IPR050955">
    <property type="entry name" value="Plant_Biomass_Hydrol_Est"/>
</dbReference>
<dbReference type="Pfam" id="PF00756">
    <property type="entry name" value="Esterase"/>
    <property type="match status" value="1"/>
</dbReference>
<dbReference type="EMBL" id="PXWF02000302">
    <property type="protein sequence ID" value="PWF42109.1"/>
    <property type="molecule type" value="Genomic_DNA"/>
</dbReference>
<reference evidence="3 4" key="1">
    <citation type="submission" date="2018-04" db="EMBL/GenBank/DDBJ databases">
        <title>Massilia violaceinigra sp. nov., a novel purple-pigmented bacterium isolated from Tianshan glacier, Xinjiang, China.</title>
        <authorList>
            <person name="Wang H."/>
        </authorList>
    </citation>
    <scope>NUCLEOTIDE SEQUENCE [LARGE SCALE GENOMIC DNA]</scope>
    <source>
        <strain evidence="3 4">B448-2</strain>
    </source>
</reference>
<dbReference type="OrthoDB" id="9764953at2"/>
<dbReference type="InterPro" id="IPR001375">
    <property type="entry name" value="Peptidase_S9_cat"/>
</dbReference>
<gene>
    <name evidence="3" type="ORF">C7C56_023360</name>
</gene>
<dbReference type="InterPro" id="IPR000801">
    <property type="entry name" value="Esterase-like"/>
</dbReference>
<keyword evidence="1" id="KW-0732">Signal</keyword>
<dbReference type="GO" id="GO:0006508">
    <property type="term" value="P:proteolysis"/>
    <property type="evidence" value="ECO:0007669"/>
    <property type="project" value="InterPro"/>
</dbReference>
<protein>
    <submittedName>
        <fullName evidence="3">Phospholipase</fullName>
    </submittedName>
</protein>
<evidence type="ECO:0000313" key="3">
    <source>
        <dbReference type="EMBL" id="PWF42109.1"/>
    </source>
</evidence>
<name>A0A2U2HEQ7_9BURK</name>
<comment type="caution">
    <text evidence="3">The sequence shown here is derived from an EMBL/GenBank/DDBJ whole genome shotgun (WGS) entry which is preliminary data.</text>
</comment>
<evidence type="ECO:0000313" key="4">
    <source>
        <dbReference type="Proteomes" id="UP000241421"/>
    </source>
</evidence>
<dbReference type="InterPro" id="IPR029058">
    <property type="entry name" value="AB_hydrolase_fold"/>
</dbReference>
<dbReference type="PANTHER" id="PTHR43037:SF1">
    <property type="entry name" value="BLL1128 PROTEIN"/>
    <property type="match status" value="1"/>
</dbReference>
<evidence type="ECO:0000256" key="1">
    <source>
        <dbReference type="ARBA" id="ARBA00022729"/>
    </source>
</evidence>
<dbReference type="Pfam" id="PF00326">
    <property type="entry name" value="Peptidase_S9"/>
    <property type="match status" value="1"/>
</dbReference>
<evidence type="ECO:0000259" key="2">
    <source>
        <dbReference type="Pfam" id="PF00326"/>
    </source>
</evidence>
<organism evidence="3 4">
    <name type="scientific">Massilia glaciei</name>
    <dbReference type="NCBI Taxonomy" id="1524097"/>
    <lineage>
        <taxon>Bacteria</taxon>
        <taxon>Pseudomonadati</taxon>
        <taxon>Pseudomonadota</taxon>
        <taxon>Betaproteobacteria</taxon>
        <taxon>Burkholderiales</taxon>
        <taxon>Oxalobacteraceae</taxon>
        <taxon>Telluria group</taxon>
        <taxon>Massilia</taxon>
    </lineage>
</organism>
<dbReference type="Proteomes" id="UP000241421">
    <property type="component" value="Unassembled WGS sequence"/>
</dbReference>